<gene>
    <name evidence="3" type="ORF">QBC33DRAFT_519389</name>
</gene>
<organism evidence="3 4">
    <name type="scientific">Phialemonium atrogriseum</name>
    <dbReference type="NCBI Taxonomy" id="1093897"/>
    <lineage>
        <taxon>Eukaryota</taxon>
        <taxon>Fungi</taxon>
        <taxon>Dikarya</taxon>
        <taxon>Ascomycota</taxon>
        <taxon>Pezizomycotina</taxon>
        <taxon>Sordariomycetes</taxon>
        <taxon>Sordariomycetidae</taxon>
        <taxon>Cephalothecales</taxon>
        <taxon>Cephalothecaceae</taxon>
        <taxon>Phialemonium</taxon>
    </lineage>
</organism>
<sequence>MAPTTNPSDHGLGTKKHHDSKGSPPPYTKVSDNIVALEAIRIMDPEDPTPFNYIPPAGYRDNSVSVYQMVTLILEVLLTTVRMVLKFLLTIVQNILKALFTITQDAVDIVRDVLSIVRDDVLRDLIQPTVRYVGWAALTAVFILLVIFVLLVIFIFVKFDILVRILEKMLNL</sequence>
<evidence type="ECO:0000256" key="1">
    <source>
        <dbReference type="SAM" id="MobiDB-lite"/>
    </source>
</evidence>
<keyword evidence="2" id="KW-1133">Transmembrane helix</keyword>
<evidence type="ECO:0000256" key="2">
    <source>
        <dbReference type="SAM" id="Phobius"/>
    </source>
</evidence>
<feature type="transmembrane region" description="Helical" evidence="2">
    <location>
        <begin position="66"/>
        <end position="85"/>
    </location>
</feature>
<feature type="region of interest" description="Disordered" evidence="1">
    <location>
        <begin position="1"/>
        <end position="29"/>
    </location>
</feature>
<dbReference type="EMBL" id="MU839035">
    <property type="protein sequence ID" value="KAK1762639.1"/>
    <property type="molecule type" value="Genomic_DNA"/>
</dbReference>
<keyword evidence="2" id="KW-0812">Transmembrane</keyword>
<keyword evidence="2" id="KW-0472">Membrane</keyword>
<feature type="transmembrane region" description="Helical" evidence="2">
    <location>
        <begin position="132"/>
        <end position="157"/>
    </location>
</feature>
<dbReference type="Proteomes" id="UP001244011">
    <property type="component" value="Unassembled WGS sequence"/>
</dbReference>
<evidence type="ECO:0000313" key="3">
    <source>
        <dbReference type="EMBL" id="KAK1762639.1"/>
    </source>
</evidence>
<protein>
    <submittedName>
        <fullName evidence="3">Uncharacterized protein</fullName>
    </submittedName>
</protein>
<reference evidence="3" key="1">
    <citation type="submission" date="2023-06" db="EMBL/GenBank/DDBJ databases">
        <title>Genome-scale phylogeny and comparative genomics of the fungal order Sordariales.</title>
        <authorList>
            <consortium name="Lawrence Berkeley National Laboratory"/>
            <person name="Hensen N."/>
            <person name="Bonometti L."/>
            <person name="Westerberg I."/>
            <person name="Brannstrom I.O."/>
            <person name="Guillou S."/>
            <person name="Cros-Aarteil S."/>
            <person name="Calhoun S."/>
            <person name="Haridas S."/>
            <person name="Kuo A."/>
            <person name="Mondo S."/>
            <person name="Pangilinan J."/>
            <person name="Riley R."/>
            <person name="Labutti K."/>
            <person name="Andreopoulos B."/>
            <person name="Lipzen A."/>
            <person name="Chen C."/>
            <person name="Yanf M."/>
            <person name="Daum C."/>
            <person name="Ng V."/>
            <person name="Clum A."/>
            <person name="Steindorff A."/>
            <person name="Ohm R."/>
            <person name="Martin F."/>
            <person name="Silar P."/>
            <person name="Natvig D."/>
            <person name="Lalanne C."/>
            <person name="Gautier V."/>
            <person name="Ament-Velasquez S.L."/>
            <person name="Kruys A."/>
            <person name="Hutchinson M.I."/>
            <person name="Powell A.J."/>
            <person name="Barry K."/>
            <person name="Miller A.N."/>
            <person name="Grigoriev I.V."/>
            <person name="Debuchy R."/>
            <person name="Gladieux P."/>
            <person name="Thoren M.H."/>
            <person name="Johannesson H."/>
        </authorList>
    </citation>
    <scope>NUCLEOTIDE SEQUENCE</scope>
    <source>
        <strain evidence="3">8032-3</strain>
    </source>
</reference>
<dbReference type="AlphaFoldDB" id="A0AAJ0BQK1"/>
<evidence type="ECO:0000313" key="4">
    <source>
        <dbReference type="Proteomes" id="UP001244011"/>
    </source>
</evidence>
<dbReference type="RefSeq" id="XP_060278852.1">
    <property type="nucleotide sequence ID" value="XM_060426288.1"/>
</dbReference>
<keyword evidence="4" id="KW-1185">Reference proteome</keyword>
<name>A0AAJ0BQK1_9PEZI</name>
<dbReference type="GeneID" id="85309475"/>
<accession>A0AAJ0BQK1</accession>
<proteinExistence type="predicted"/>
<comment type="caution">
    <text evidence="3">The sequence shown here is derived from an EMBL/GenBank/DDBJ whole genome shotgun (WGS) entry which is preliminary data.</text>
</comment>